<organism evidence="2 3">
    <name type="scientific">Macrophomina phaseolina</name>
    <dbReference type="NCBI Taxonomy" id="35725"/>
    <lineage>
        <taxon>Eukaryota</taxon>
        <taxon>Fungi</taxon>
        <taxon>Dikarya</taxon>
        <taxon>Ascomycota</taxon>
        <taxon>Pezizomycotina</taxon>
        <taxon>Dothideomycetes</taxon>
        <taxon>Dothideomycetes incertae sedis</taxon>
        <taxon>Botryosphaeriales</taxon>
        <taxon>Botryosphaeriaceae</taxon>
        <taxon>Macrophomina</taxon>
    </lineage>
</organism>
<dbReference type="EMBL" id="JAGTJR010000016">
    <property type="protein sequence ID" value="KAH7047383.1"/>
    <property type="molecule type" value="Genomic_DNA"/>
</dbReference>
<evidence type="ECO:0000313" key="3">
    <source>
        <dbReference type="Proteomes" id="UP000774617"/>
    </source>
</evidence>
<dbReference type="Proteomes" id="UP000774617">
    <property type="component" value="Unassembled WGS sequence"/>
</dbReference>
<keyword evidence="3" id="KW-1185">Reference proteome</keyword>
<name>A0ABQ8GAI9_9PEZI</name>
<keyword evidence="1" id="KW-1133">Transmembrane helix</keyword>
<comment type="caution">
    <text evidence="2">The sequence shown here is derived from an EMBL/GenBank/DDBJ whole genome shotgun (WGS) entry which is preliminary data.</text>
</comment>
<evidence type="ECO:0008006" key="4">
    <source>
        <dbReference type="Google" id="ProtNLM"/>
    </source>
</evidence>
<feature type="transmembrane region" description="Helical" evidence="1">
    <location>
        <begin position="20"/>
        <end position="45"/>
    </location>
</feature>
<evidence type="ECO:0000313" key="2">
    <source>
        <dbReference type="EMBL" id="KAH7047383.1"/>
    </source>
</evidence>
<keyword evidence="1" id="KW-0812">Transmembrane</keyword>
<protein>
    <recommendedName>
        <fullName evidence="4">T. brucei spp.-specific protein</fullName>
    </recommendedName>
</protein>
<gene>
    <name evidence="2" type="ORF">B0J12DRAFT_119858</name>
</gene>
<reference evidence="2 3" key="1">
    <citation type="journal article" date="2021" name="Nat. Commun.">
        <title>Genetic determinants of endophytism in the Arabidopsis root mycobiome.</title>
        <authorList>
            <person name="Mesny F."/>
            <person name="Miyauchi S."/>
            <person name="Thiergart T."/>
            <person name="Pickel B."/>
            <person name="Atanasova L."/>
            <person name="Karlsson M."/>
            <person name="Huettel B."/>
            <person name="Barry K.W."/>
            <person name="Haridas S."/>
            <person name="Chen C."/>
            <person name="Bauer D."/>
            <person name="Andreopoulos W."/>
            <person name="Pangilinan J."/>
            <person name="LaButti K."/>
            <person name="Riley R."/>
            <person name="Lipzen A."/>
            <person name="Clum A."/>
            <person name="Drula E."/>
            <person name="Henrissat B."/>
            <person name="Kohler A."/>
            <person name="Grigoriev I.V."/>
            <person name="Martin F.M."/>
            <person name="Hacquard S."/>
        </authorList>
    </citation>
    <scope>NUCLEOTIDE SEQUENCE [LARGE SCALE GENOMIC DNA]</scope>
    <source>
        <strain evidence="2 3">MPI-SDFR-AT-0080</strain>
    </source>
</reference>
<sequence length="163" mass="18438">MYGCRKGEKLGLAVYKAFVAGVPAHCVCFFFFFFAFMSVICFFCCRVGKTLQRSRNQFPPHPQSMALQHTIIFGLPFLPFPFRSPPVFTSRGSFSALLFVDVAAFTEAALWSSSVLTAFHRRSFTFVLPFSFSAACITRASLLGNEKVNREGEEERLRFAWRG</sequence>
<proteinExistence type="predicted"/>
<accession>A0ABQ8GAI9</accession>
<evidence type="ECO:0000256" key="1">
    <source>
        <dbReference type="SAM" id="Phobius"/>
    </source>
</evidence>
<keyword evidence="1" id="KW-0472">Membrane</keyword>